<evidence type="ECO:0000313" key="3">
    <source>
        <dbReference type="EMBL" id="KAB2575658.1"/>
    </source>
</evidence>
<feature type="compositionally biased region" description="Low complexity" evidence="1">
    <location>
        <begin position="372"/>
        <end position="394"/>
    </location>
</feature>
<keyword evidence="4" id="KW-1185">Reference proteome</keyword>
<keyword evidence="2" id="KW-0732">Signal</keyword>
<dbReference type="AlphaFoldDB" id="A0A5N5DCW7"/>
<dbReference type="Proteomes" id="UP000325902">
    <property type="component" value="Unassembled WGS sequence"/>
</dbReference>
<evidence type="ECO:0000256" key="1">
    <source>
        <dbReference type="SAM" id="MobiDB-lite"/>
    </source>
</evidence>
<accession>A0A5N5DCW7</accession>
<feature type="compositionally biased region" description="Low complexity" evidence="1">
    <location>
        <begin position="67"/>
        <end position="84"/>
    </location>
</feature>
<evidence type="ECO:0000313" key="4">
    <source>
        <dbReference type="Proteomes" id="UP000325902"/>
    </source>
</evidence>
<feature type="compositionally biased region" description="Low complexity" evidence="1">
    <location>
        <begin position="18"/>
        <end position="60"/>
    </location>
</feature>
<gene>
    <name evidence="3" type="ORF">DBV05_g5763</name>
</gene>
<name>A0A5N5DCW7_9PEZI</name>
<feature type="region of interest" description="Disordered" evidence="1">
    <location>
        <begin position="326"/>
        <end position="394"/>
    </location>
</feature>
<comment type="caution">
    <text evidence="3">The sequence shown here is derived from an EMBL/GenBank/DDBJ whole genome shotgun (WGS) entry which is preliminary data.</text>
</comment>
<sequence>MVAFTFAFTALVGAAAATSNGPWSSHSSWGTAASSDSITSTPSASKSSAIPSGTGSLIPSGTGGIFPSGSGSITPSGTGGIIPSNTGSVIPSVTGGRNTTETATMTTFTTVTTCPVTQTTSDHGSTFITTTLTTSTITVTSCKAGCNHLSTVVPPISTGAPNSTYVPPTSKPTGSMNSTYVPSGKPTTKPTDKPTTLPTDKPTTKPTNQPTGKPSSTTEYAPGTTAVVTTKVFPSTIVETITSFVPCSTSVGHQGASTWYSTWLTATYIPHTTVSTCTTVSTLYPAPTGTSGNPGGNNGGVCPPATTVTVTAGPTVTAFVTVSYGHDGKPVTVTNKPTGNASQTQGGSGSGATSSGNNVPNPTSKPHWGDNSSTSKPSSPTGTGSPSASGGKKW</sequence>
<feature type="region of interest" description="Disordered" evidence="1">
    <location>
        <begin position="156"/>
        <end position="221"/>
    </location>
</feature>
<feature type="chain" id="PRO_5024961971" evidence="2">
    <location>
        <begin position="18"/>
        <end position="394"/>
    </location>
</feature>
<dbReference type="OrthoDB" id="3946725at2759"/>
<reference evidence="3 4" key="1">
    <citation type="journal article" date="2019" name="Sci. Rep.">
        <title>A multi-omics analysis of the grapevine pathogen Lasiodiplodia theobromae reveals that temperature affects the expression of virulence- and pathogenicity-related genes.</title>
        <authorList>
            <person name="Felix C."/>
            <person name="Meneses R."/>
            <person name="Goncalves M.F.M."/>
            <person name="Tilleman L."/>
            <person name="Duarte A.S."/>
            <person name="Jorrin-Novo J.V."/>
            <person name="Van de Peer Y."/>
            <person name="Deforce D."/>
            <person name="Van Nieuwerburgh F."/>
            <person name="Esteves A.C."/>
            <person name="Alves A."/>
        </authorList>
    </citation>
    <scope>NUCLEOTIDE SEQUENCE [LARGE SCALE GENOMIC DNA]</scope>
    <source>
        <strain evidence="3 4">LA-SOL3</strain>
    </source>
</reference>
<organism evidence="3 4">
    <name type="scientific">Lasiodiplodia theobromae</name>
    <dbReference type="NCBI Taxonomy" id="45133"/>
    <lineage>
        <taxon>Eukaryota</taxon>
        <taxon>Fungi</taxon>
        <taxon>Dikarya</taxon>
        <taxon>Ascomycota</taxon>
        <taxon>Pezizomycotina</taxon>
        <taxon>Dothideomycetes</taxon>
        <taxon>Dothideomycetes incertae sedis</taxon>
        <taxon>Botryosphaeriales</taxon>
        <taxon>Botryosphaeriaceae</taxon>
        <taxon>Lasiodiplodia</taxon>
    </lineage>
</organism>
<dbReference type="EMBL" id="VCHE01000031">
    <property type="protein sequence ID" value="KAB2575658.1"/>
    <property type="molecule type" value="Genomic_DNA"/>
</dbReference>
<feature type="signal peptide" evidence="2">
    <location>
        <begin position="1"/>
        <end position="17"/>
    </location>
</feature>
<feature type="compositionally biased region" description="Low complexity" evidence="1">
    <location>
        <begin position="338"/>
        <end position="358"/>
    </location>
</feature>
<protein>
    <submittedName>
        <fullName evidence="3">Uncharacterized protein</fullName>
    </submittedName>
</protein>
<feature type="compositionally biased region" description="Low complexity" evidence="1">
    <location>
        <begin position="185"/>
        <end position="214"/>
    </location>
</feature>
<feature type="region of interest" description="Disordered" evidence="1">
    <location>
        <begin position="18"/>
        <end position="97"/>
    </location>
</feature>
<evidence type="ECO:0000256" key="2">
    <source>
        <dbReference type="SAM" id="SignalP"/>
    </source>
</evidence>
<feature type="compositionally biased region" description="Polar residues" evidence="1">
    <location>
        <begin position="159"/>
        <end position="181"/>
    </location>
</feature>
<proteinExistence type="predicted"/>